<dbReference type="Gramene" id="ONK77653">
    <property type="protein sequence ID" value="ONK77653"/>
    <property type="gene ID" value="A4U43_C02F9060"/>
</dbReference>
<evidence type="ECO:0000313" key="2">
    <source>
        <dbReference type="Proteomes" id="UP000243459"/>
    </source>
</evidence>
<gene>
    <name evidence="1" type="ORF">A4U43_C02F9060</name>
</gene>
<sequence length="91" mass="10305">MSSRPVPRRHARHILRRLSVGLIGALHASRPRCRASDASGDRVVLVEDVVEEPRCGLRRGCILIHATSLAANVGSGWLKRRYAWFYFRLID</sequence>
<dbReference type="Proteomes" id="UP000243459">
    <property type="component" value="Chromosome 2"/>
</dbReference>
<organism evidence="1 2">
    <name type="scientific">Asparagus officinalis</name>
    <name type="common">Garden asparagus</name>
    <dbReference type="NCBI Taxonomy" id="4686"/>
    <lineage>
        <taxon>Eukaryota</taxon>
        <taxon>Viridiplantae</taxon>
        <taxon>Streptophyta</taxon>
        <taxon>Embryophyta</taxon>
        <taxon>Tracheophyta</taxon>
        <taxon>Spermatophyta</taxon>
        <taxon>Magnoliopsida</taxon>
        <taxon>Liliopsida</taxon>
        <taxon>Asparagales</taxon>
        <taxon>Asparagaceae</taxon>
        <taxon>Asparagoideae</taxon>
        <taxon>Asparagus</taxon>
    </lineage>
</organism>
<dbReference type="EMBL" id="CM007382">
    <property type="protein sequence ID" value="ONK77653.1"/>
    <property type="molecule type" value="Genomic_DNA"/>
</dbReference>
<evidence type="ECO:0000313" key="1">
    <source>
        <dbReference type="EMBL" id="ONK77653.1"/>
    </source>
</evidence>
<keyword evidence="2" id="KW-1185">Reference proteome</keyword>
<accession>A0A5P1FIX5</accession>
<name>A0A5P1FIX5_ASPOF</name>
<protein>
    <submittedName>
        <fullName evidence="1">Uncharacterized protein</fullName>
    </submittedName>
</protein>
<proteinExistence type="predicted"/>
<dbReference type="AlphaFoldDB" id="A0A5P1FIX5"/>
<reference evidence="2" key="1">
    <citation type="journal article" date="2017" name="Nat. Commun.">
        <title>The asparagus genome sheds light on the origin and evolution of a young Y chromosome.</title>
        <authorList>
            <person name="Harkess A."/>
            <person name="Zhou J."/>
            <person name="Xu C."/>
            <person name="Bowers J.E."/>
            <person name="Van der Hulst R."/>
            <person name="Ayyampalayam S."/>
            <person name="Mercati F."/>
            <person name="Riccardi P."/>
            <person name="McKain M.R."/>
            <person name="Kakrana A."/>
            <person name="Tang H."/>
            <person name="Ray J."/>
            <person name="Groenendijk J."/>
            <person name="Arikit S."/>
            <person name="Mathioni S.M."/>
            <person name="Nakano M."/>
            <person name="Shan H."/>
            <person name="Telgmann-Rauber A."/>
            <person name="Kanno A."/>
            <person name="Yue Z."/>
            <person name="Chen H."/>
            <person name="Li W."/>
            <person name="Chen Y."/>
            <person name="Xu X."/>
            <person name="Zhang Y."/>
            <person name="Luo S."/>
            <person name="Chen H."/>
            <person name="Gao J."/>
            <person name="Mao Z."/>
            <person name="Pires J.C."/>
            <person name="Luo M."/>
            <person name="Kudrna D."/>
            <person name="Wing R.A."/>
            <person name="Meyers B.C."/>
            <person name="Yi K."/>
            <person name="Kong H."/>
            <person name="Lavrijsen P."/>
            <person name="Sunseri F."/>
            <person name="Falavigna A."/>
            <person name="Ye Y."/>
            <person name="Leebens-Mack J.H."/>
            <person name="Chen G."/>
        </authorList>
    </citation>
    <scope>NUCLEOTIDE SEQUENCE [LARGE SCALE GENOMIC DNA]</scope>
    <source>
        <strain evidence="2">cv. DH0086</strain>
    </source>
</reference>